<evidence type="ECO:0000313" key="8">
    <source>
        <dbReference type="Proteomes" id="UP000324288"/>
    </source>
</evidence>
<evidence type="ECO:0000256" key="2">
    <source>
        <dbReference type="ARBA" id="ARBA00022475"/>
    </source>
</evidence>
<keyword evidence="3 6" id="KW-0812">Transmembrane</keyword>
<dbReference type="InterPro" id="IPR007208">
    <property type="entry name" value="MrpF/PhaF-like"/>
</dbReference>
<dbReference type="Proteomes" id="UP000324288">
    <property type="component" value="Chromosome"/>
</dbReference>
<evidence type="ECO:0000313" key="7">
    <source>
        <dbReference type="EMBL" id="VHO01060.1"/>
    </source>
</evidence>
<organism evidence="7 8">
    <name type="scientific">Lawsonella clevelandensis</name>
    <dbReference type="NCBI Taxonomy" id="1528099"/>
    <lineage>
        <taxon>Bacteria</taxon>
        <taxon>Bacillati</taxon>
        <taxon>Actinomycetota</taxon>
        <taxon>Actinomycetes</taxon>
        <taxon>Mycobacteriales</taxon>
        <taxon>Lawsonellaceae</taxon>
        <taxon>Lawsonella</taxon>
    </lineage>
</organism>
<name>A0A5E3ZXP4_9ACTN</name>
<gene>
    <name evidence="7" type="ORF">LC603019_01117</name>
</gene>
<protein>
    <submittedName>
        <fullName evidence="7">Uncharacterized protein</fullName>
    </submittedName>
</protein>
<dbReference type="AlphaFoldDB" id="A0A5E3ZXP4"/>
<reference evidence="7 8" key="1">
    <citation type="submission" date="2019-04" db="EMBL/GenBank/DDBJ databases">
        <authorList>
            <person name="Seth-Smith MB H."/>
            <person name="Seth-Smith H."/>
        </authorList>
    </citation>
    <scope>NUCLEOTIDE SEQUENCE [LARGE SCALE GENOMIC DNA]</scope>
    <source>
        <strain evidence="7">USB-603019</strain>
    </source>
</reference>
<proteinExistence type="predicted"/>
<comment type="subcellular location">
    <subcellularLocation>
        <location evidence="1">Cell membrane</location>
        <topology evidence="1">Multi-pass membrane protein</topology>
    </subcellularLocation>
</comment>
<dbReference type="EMBL" id="LR584267">
    <property type="protein sequence ID" value="VHO01060.1"/>
    <property type="molecule type" value="Genomic_DNA"/>
</dbReference>
<evidence type="ECO:0000256" key="1">
    <source>
        <dbReference type="ARBA" id="ARBA00004651"/>
    </source>
</evidence>
<evidence type="ECO:0000256" key="3">
    <source>
        <dbReference type="ARBA" id="ARBA00022692"/>
    </source>
</evidence>
<evidence type="ECO:0000256" key="5">
    <source>
        <dbReference type="ARBA" id="ARBA00023136"/>
    </source>
</evidence>
<accession>A0A5E3ZXP4</accession>
<dbReference type="Pfam" id="PF04066">
    <property type="entry name" value="MrpF_PhaF"/>
    <property type="match status" value="1"/>
</dbReference>
<keyword evidence="8" id="KW-1185">Reference proteome</keyword>
<keyword evidence="5 6" id="KW-0472">Membrane</keyword>
<feature type="transmembrane region" description="Helical" evidence="6">
    <location>
        <begin position="6"/>
        <end position="24"/>
    </location>
</feature>
<evidence type="ECO:0000256" key="4">
    <source>
        <dbReference type="ARBA" id="ARBA00022989"/>
    </source>
</evidence>
<feature type="transmembrane region" description="Helical" evidence="6">
    <location>
        <begin position="36"/>
        <end position="56"/>
    </location>
</feature>
<evidence type="ECO:0000256" key="6">
    <source>
        <dbReference type="SAM" id="Phobius"/>
    </source>
</evidence>
<feature type="transmembrane region" description="Helical" evidence="6">
    <location>
        <begin position="62"/>
        <end position="84"/>
    </location>
</feature>
<dbReference type="GO" id="GO:0005886">
    <property type="term" value="C:plasma membrane"/>
    <property type="evidence" value="ECO:0007669"/>
    <property type="project" value="UniProtKB-SubCell"/>
</dbReference>
<sequence>MMILTIMLVIASAIIIVGMLLGLYRGIKGPDGASRVAINDLLFYGMLCIVGFIGVLNSSKVVFDVLLIGGLFGAVSTIALSRVINRGHR</sequence>
<dbReference type="GO" id="GO:0015075">
    <property type="term" value="F:monoatomic ion transmembrane transporter activity"/>
    <property type="evidence" value="ECO:0007669"/>
    <property type="project" value="InterPro"/>
</dbReference>
<keyword evidence="4 6" id="KW-1133">Transmembrane helix</keyword>
<keyword evidence="2" id="KW-1003">Cell membrane</keyword>